<dbReference type="AlphaFoldDB" id="C6B899"/>
<dbReference type="InterPro" id="IPR054491">
    <property type="entry name" value="MGH1-like_GH"/>
</dbReference>
<feature type="domain" description="Putative glycogen debranching enzyme N-terminal" evidence="2">
    <location>
        <begin position="40"/>
        <end position="234"/>
    </location>
</feature>
<protein>
    <submittedName>
        <fullName evidence="4">Amylo-alpha-16-glucosidase</fullName>
    </submittedName>
</protein>
<organism evidence="4 5">
    <name type="scientific">Rhizobium leguminosarum bv. trifolii (strain WSM1325)</name>
    <dbReference type="NCBI Taxonomy" id="395491"/>
    <lineage>
        <taxon>Bacteria</taxon>
        <taxon>Pseudomonadati</taxon>
        <taxon>Pseudomonadota</taxon>
        <taxon>Alphaproteobacteria</taxon>
        <taxon>Hyphomicrobiales</taxon>
        <taxon>Rhizobiaceae</taxon>
        <taxon>Rhizobium/Agrobacterium group</taxon>
        <taxon>Rhizobium</taxon>
    </lineage>
</organism>
<feature type="domain" description="Mannosylglycerate hydrolase MGH1-like glycoside hydrolase" evidence="3">
    <location>
        <begin position="317"/>
        <end position="622"/>
    </location>
</feature>
<dbReference type="InterPro" id="IPR032856">
    <property type="entry name" value="GDE_N_bis"/>
</dbReference>
<dbReference type="KEGG" id="rlg:Rleg_5852"/>
<sequence>MSSALTDSNGMPATSTQLSPTGQFFIPATASLQERRPRTLKHGDTFAVFDHNGDALSGPGSPEGLFHRDTRYLSHLSLTINSTRPMLLSSTLRDDNAALTCDLTNPDLFDKKGKLALAHDLVHLRRTRFLWDRRCYERLTVKNYDERPQQVRIEIAFAADFADLFEVRGTVRAKKGRSLPAVIEADSILLSYFGLDDRKRSTRLSFDPTPDRLAGDLAVYDLHLAPHEIRSLFVEIGCDEDEARAPNHLSFFFAFRDARRALRSSASRAASIVTSNEIFNEVARRGVSDLHMLMTDTPEGPYPYAGIPWFSTVFGRDALITALETLWLDAQIARGVLGHLAANQATEFNPAADAEPGKILHEVRYGEMAELGEVPFRRYYGSIDSTPLFVMLAGEYLKRTGDLTTIKTVLPNIEAALTWIDEHGDRDGDGFVEYGRLSEEGLINQAWKDSHDSVFHGDGTLAKGPIAIAEVQAYVYGAWNAAAEIFRRLERPERAAKFLARAEGLRRAFDINFFDEEIGTYALALDGDKRPCRVRSSNAGHALFTGIAYPERAAQVAHTLMGASSFCGWGIRTIPSTEARYNPMSYHNGSIWPHDNAMIASGLARYGYRAEAARIFEGLFAASTYIDLRRLPELFCGMSRQRAQGPTFYPVACAPQAWAAAAPLLLLQSCLGLEFDPNGRQISFDEPTLPSFVDDVTLRNLRLSNCTVDVALRRSGRQVVVEVIDRRGDIKVVSTS</sequence>
<dbReference type="InterPro" id="IPR012341">
    <property type="entry name" value="6hp_glycosidase-like_sf"/>
</dbReference>
<accession>C6B899</accession>
<name>C6B899_RHILS</name>
<gene>
    <name evidence="4" type="ordered locus">Rleg_5852</name>
</gene>
<dbReference type="Proteomes" id="UP000002256">
    <property type="component" value="Plasmid pR132503"/>
</dbReference>
<dbReference type="OrthoDB" id="9759959at2"/>
<evidence type="ECO:0000259" key="3">
    <source>
        <dbReference type="Pfam" id="PF22422"/>
    </source>
</evidence>
<dbReference type="HOGENOM" id="CLU_019216_1_0_5"/>
<dbReference type="GO" id="GO:0005975">
    <property type="term" value="P:carbohydrate metabolic process"/>
    <property type="evidence" value="ECO:0007669"/>
    <property type="project" value="InterPro"/>
</dbReference>
<evidence type="ECO:0000256" key="1">
    <source>
        <dbReference type="SAM" id="MobiDB-lite"/>
    </source>
</evidence>
<proteinExistence type="predicted"/>
<dbReference type="SUPFAM" id="SSF48208">
    <property type="entry name" value="Six-hairpin glycosidases"/>
    <property type="match status" value="1"/>
</dbReference>
<evidence type="ECO:0000313" key="4">
    <source>
        <dbReference type="EMBL" id="ACS60631.1"/>
    </source>
</evidence>
<dbReference type="Pfam" id="PF22422">
    <property type="entry name" value="MGH1-like_GH"/>
    <property type="match status" value="1"/>
</dbReference>
<geneLocation type="plasmid" evidence="4 5">
    <name>pR132503</name>
</geneLocation>
<reference evidence="4 5" key="1">
    <citation type="journal article" date="2010" name="Stand. Genomic Sci.">
        <title>Complete genome sequence of Rhizobium leguminosarum bv. trifolii strain WSM1325, an effective microsymbiont of annual Mediterranean clovers.</title>
        <authorList>
            <person name="Reeve W."/>
            <person name="O'Hara G."/>
            <person name="Chain P."/>
            <person name="Ardley J."/>
            <person name="Brau L."/>
            <person name="Nandesena K."/>
            <person name="Tiwari R."/>
            <person name="Copeland A."/>
            <person name="Nolan M."/>
            <person name="Han C."/>
            <person name="Brettin T."/>
            <person name="Land M."/>
            <person name="Ovchinikova G."/>
            <person name="Ivanova N."/>
            <person name="Mavromatis K."/>
            <person name="Markowitz V."/>
            <person name="Kyrpides N."/>
            <person name="Melino V."/>
            <person name="Denton M."/>
            <person name="Yates R."/>
            <person name="Howieson J."/>
        </authorList>
    </citation>
    <scope>NUCLEOTIDE SEQUENCE [LARGE SCALE GENOMIC DNA]</scope>
    <source>
        <strain evidence="5">WSM1325</strain>
        <plasmid evidence="5">Plasmid pR132503</plasmid>
    </source>
</reference>
<feature type="region of interest" description="Disordered" evidence="1">
    <location>
        <begin position="1"/>
        <end position="21"/>
    </location>
</feature>
<dbReference type="EMBL" id="CP001625">
    <property type="protein sequence ID" value="ACS60631.1"/>
    <property type="molecule type" value="Genomic_DNA"/>
</dbReference>
<evidence type="ECO:0000313" key="5">
    <source>
        <dbReference type="Proteomes" id="UP000002256"/>
    </source>
</evidence>
<dbReference type="Gene3D" id="1.50.10.10">
    <property type="match status" value="1"/>
</dbReference>
<dbReference type="InterPro" id="IPR008928">
    <property type="entry name" value="6-hairpin_glycosidase_sf"/>
</dbReference>
<dbReference type="Pfam" id="PF14742">
    <property type="entry name" value="GDE_N_bis"/>
    <property type="match status" value="1"/>
</dbReference>
<keyword evidence="4" id="KW-0614">Plasmid</keyword>
<evidence type="ECO:0000259" key="2">
    <source>
        <dbReference type="Pfam" id="PF14742"/>
    </source>
</evidence>